<dbReference type="GO" id="GO:0016460">
    <property type="term" value="C:myosin II complex"/>
    <property type="evidence" value="ECO:0000318"/>
    <property type="project" value="GO_Central"/>
</dbReference>
<dbReference type="CDD" id="cd00051">
    <property type="entry name" value="EFh"/>
    <property type="match status" value="1"/>
</dbReference>
<keyword evidence="1" id="KW-0677">Repeat</keyword>
<feature type="domain" description="EF-hand" evidence="3">
    <location>
        <begin position="138"/>
        <end position="173"/>
    </location>
</feature>
<dbReference type="InterPro" id="IPR050230">
    <property type="entry name" value="CALM/Myosin/TropC-like"/>
</dbReference>
<dbReference type="InterPro" id="IPR018247">
    <property type="entry name" value="EF_Hand_1_Ca_BS"/>
</dbReference>
<dbReference type="SUPFAM" id="SSF47473">
    <property type="entry name" value="EF-hand"/>
    <property type="match status" value="1"/>
</dbReference>
<dbReference type="Gene3D" id="1.10.238.10">
    <property type="entry name" value="EF-hand"/>
    <property type="match status" value="2"/>
</dbReference>
<dbReference type="Pfam" id="PF13499">
    <property type="entry name" value="EF-hand_7"/>
    <property type="match status" value="1"/>
</dbReference>
<dbReference type="SMART" id="SM00054">
    <property type="entry name" value="EFh"/>
    <property type="match status" value="4"/>
</dbReference>
<reference evidence="5" key="2">
    <citation type="submission" date="2025-08" db="UniProtKB">
        <authorList>
            <consortium name="RefSeq"/>
        </authorList>
    </citation>
    <scope>IDENTIFICATION</scope>
    <source>
        <strain evidence="5">S238N-H82</strain>
        <tissue evidence="5">Testes</tissue>
    </source>
</reference>
<proteinExistence type="predicted"/>
<dbReference type="FunFam" id="1.10.238.10:FF:000001">
    <property type="entry name" value="Calmodulin 1"/>
    <property type="match status" value="1"/>
</dbReference>
<evidence type="ECO:0000256" key="2">
    <source>
        <dbReference type="ARBA" id="ARBA00022837"/>
    </source>
</evidence>
<name>A0A9J7KJL9_BRAFL</name>
<reference evidence="4" key="1">
    <citation type="journal article" date="2020" name="Nat. Ecol. Evol.">
        <title>Deeply conserved synteny resolves early events in vertebrate evolution.</title>
        <authorList>
            <person name="Simakov O."/>
            <person name="Marletaz F."/>
            <person name="Yue J.X."/>
            <person name="O'Connell B."/>
            <person name="Jenkins J."/>
            <person name="Brandt A."/>
            <person name="Calef R."/>
            <person name="Tung C.H."/>
            <person name="Huang T.K."/>
            <person name="Schmutz J."/>
            <person name="Satoh N."/>
            <person name="Yu J.K."/>
            <person name="Putnam N.H."/>
            <person name="Green R.E."/>
            <person name="Rokhsar D.S."/>
        </authorList>
    </citation>
    <scope>NUCLEOTIDE SEQUENCE [LARGE SCALE GENOMIC DNA]</scope>
    <source>
        <strain evidence="4">S238N-H82</strain>
    </source>
</reference>
<dbReference type="PROSITE" id="PS00018">
    <property type="entry name" value="EF_HAND_1"/>
    <property type="match status" value="2"/>
</dbReference>
<evidence type="ECO:0000313" key="5">
    <source>
        <dbReference type="RefSeq" id="XP_035661837.1"/>
    </source>
</evidence>
<protein>
    <submittedName>
        <fullName evidence="5">Calmodulin-A-like</fullName>
    </submittedName>
</protein>
<feature type="domain" description="EF-hand" evidence="3">
    <location>
        <begin position="102"/>
        <end position="137"/>
    </location>
</feature>
<dbReference type="GeneID" id="118406082"/>
<dbReference type="InterPro" id="IPR002048">
    <property type="entry name" value="EF_hand_dom"/>
</dbReference>
<evidence type="ECO:0000313" key="4">
    <source>
        <dbReference type="Proteomes" id="UP000001554"/>
    </source>
</evidence>
<dbReference type="InterPro" id="IPR011992">
    <property type="entry name" value="EF-hand-dom_pair"/>
</dbReference>
<dbReference type="Proteomes" id="UP000001554">
    <property type="component" value="Chromosome 18"/>
</dbReference>
<keyword evidence="4" id="KW-1185">Reference proteome</keyword>
<dbReference type="PROSITE" id="PS50222">
    <property type="entry name" value="EF_HAND_2"/>
    <property type="match status" value="3"/>
</dbReference>
<evidence type="ECO:0000256" key="1">
    <source>
        <dbReference type="ARBA" id="ARBA00022737"/>
    </source>
</evidence>
<dbReference type="OrthoDB" id="26525at2759"/>
<dbReference type="GO" id="GO:0005509">
    <property type="term" value="F:calcium ion binding"/>
    <property type="evidence" value="ECO:0007669"/>
    <property type="project" value="InterPro"/>
</dbReference>
<gene>
    <name evidence="5" type="primary">LOC118406082</name>
</gene>
<sequence>MWRTAKKVLPPIEKREETEKLEELFDFSAEQIAGFKEAFSAYEDSNGDVTVEQLGMVLERVGQNCTNDQLTALMERADLDKTEKINFLEFLTVMEKRTEKTDASVVISEAFRTFDTNGDGHLSVEELRHVMTCLGQPMTDEEVENMIRLADMDGDGKINYAEFTAMMSSDEYD</sequence>
<dbReference type="RefSeq" id="XP_035661837.1">
    <property type="nucleotide sequence ID" value="XM_035805944.1"/>
</dbReference>
<dbReference type="KEGG" id="bfo:118406082"/>
<dbReference type="PANTHER" id="PTHR23048">
    <property type="entry name" value="MYOSIN LIGHT CHAIN 1, 3"/>
    <property type="match status" value="1"/>
</dbReference>
<dbReference type="PANTHER" id="PTHR23048:SF59">
    <property type="entry name" value="EF-HAND SUPERFAMILY PROTEIN"/>
    <property type="match status" value="1"/>
</dbReference>
<dbReference type="Pfam" id="PF13833">
    <property type="entry name" value="EF-hand_8"/>
    <property type="match status" value="1"/>
</dbReference>
<organism evidence="4 5">
    <name type="scientific">Branchiostoma floridae</name>
    <name type="common">Florida lancelet</name>
    <name type="synonym">Amphioxus</name>
    <dbReference type="NCBI Taxonomy" id="7739"/>
    <lineage>
        <taxon>Eukaryota</taxon>
        <taxon>Metazoa</taxon>
        <taxon>Chordata</taxon>
        <taxon>Cephalochordata</taxon>
        <taxon>Leptocardii</taxon>
        <taxon>Amphioxiformes</taxon>
        <taxon>Branchiostomatidae</taxon>
        <taxon>Branchiostoma</taxon>
    </lineage>
</organism>
<feature type="domain" description="EF-hand" evidence="3">
    <location>
        <begin position="65"/>
        <end position="100"/>
    </location>
</feature>
<evidence type="ECO:0000259" key="3">
    <source>
        <dbReference type="PROSITE" id="PS50222"/>
    </source>
</evidence>
<keyword evidence="2" id="KW-0106">Calcium</keyword>
<dbReference type="AlphaFoldDB" id="A0A9J7KJL9"/>
<accession>A0A9J7KJL9</accession>